<dbReference type="AlphaFoldDB" id="A0A853IWF7"/>
<dbReference type="Pfam" id="PF01124">
    <property type="entry name" value="MAPEG"/>
    <property type="match status" value="1"/>
</dbReference>
<name>A0A853IWF7_9BURK</name>
<dbReference type="PANTHER" id="PTHR35371">
    <property type="entry name" value="INNER MEMBRANE PROTEIN"/>
    <property type="match status" value="1"/>
</dbReference>
<feature type="transmembrane region" description="Helical" evidence="5">
    <location>
        <begin position="6"/>
        <end position="30"/>
    </location>
</feature>
<dbReference type="Gene3D" id="1.20.120.550">
    <property type="entry name" value="Membrane associated eicosanoid/glutathione metabolism-like domain"/>
    <property type="match status" value="1"/>
</dbReference>
<evidence type="ECO:0000313" key="7">
    <source>
        <dbReference type="Proteomes" id="UP000589716"/>
    </source>
</evidence>
<keyword evidence="3 5" id="KW-1133">Transmembrane helix</keyword>
<dbReference type="PANTHER" id="PTHR35371:SF1">
    <property type="entry name" value="BLR7753 PROTEIN"/>
    <property type="match status" value="1"/>
</dbReference>
<sequence>MTAAHVPAFSIAHWCILIAALLPLLCSFIAKWGQLGRPRSQGGYDNADPRGWLARQGDWRARANAAQANSFEGLPFFIGAVLAALQLGAPQARVDLLALLYVLLRLGFIITYVGGLATLRSAVWGLAFAVNVAILFQGWR</sequence>
<protein>
    <submittedName>
        <fullName evidence="6">MAPEG family protein</fullName>
    </submittedName>
</protein>
<evidence type="ECO:0000256" key="4">
    <source>
        <dbReference type="ARBA" id="ARBA00023136"/>
    </source>
</evidence>
<feature type="transmembrane region" description="Helical" evidence="5">
    <location>
        <begin position="96"/>
        <end position="115"/>
    </location>
</feature>
<proteinExistence type="predicted"/>
<keyword evidence="2 5" id="KW-0812">Transmembrane</keyword>
<organism evidence="6 7">
    <name type="scientific">Ottowia beijingensis</name>
    <dbReference type="NCBI Taxonomy" id="1207057"/>
    <lineage>
        <taxon>Bacteria</taxon>
        <taxon>Pseudomonadati</taxon>
        <taxon>Pseudomonadota</taxon>
        <taxon>Betaproteobacteria</taxon>
        <taxon>Burkholderiales</taxon>
        <taxon>Comamonadaceae</taxon>
        <taxon>Ottowia</taxon>
    </lineage>
</organism>
<reference evidence="6 7" key="1">
    <citation type="submission" date="2020-07" db="EMBL/GenBank/DDBJ databases">
        <authorList>
            <person name="Maaloum M."/>
        </authorList>
    </citation>
    <scope>NUCLEOTIDE SEQUENCE [LARGE SCALE GENOMIC DNA]</scope>
    <source>
        <strain evidence="6 7">GCS-AN-3</strain>
    </source>
</reference>
<dbReference type="GO" id="GO:0016020">
    <property type="term" value="C:membrane"/>
    <property type="evidence" value="ECO:0007669"/>
    <property type="project" value="UniProtKB-SubCell"/>
</dbReference>
<evidence type="ECO:0000256" key="1">
    <source>
        <dbReference type="ARBA" id="ARBA00004370"/>
    </source>
</evidence>
<keyword evidence="7" id="KW-1185">Reference proteome</keyword>
<feature type="transmembrane region" description="Helical" evidence="5">
    <location>
        <begin position="121"/>
        <end position="139"/>
    </location>
</feature>
<accession>A0A853IWF7</accession>
<dbReference type="Proteomes" id="UP000589716">
    <property type="component" value="Unassembled WGS sequence"/>
</dbReference>
<evidence type="ECO:0000256" key="3">
    <source>
        <dbReference type="ARBA" id="ARBA00022989"/>
    </source>
</evidence>
<comment type="subcellular location">
    <subcellularLocation>
        <location evidence="1">Membrane</location>
    </subcellularLocation>
</comment>
<dbReference type="EMBL" id="JACCKX010000001">
    <property type="protein sequence ID" value="NZA02774.1"/>
    <property type="molecule type" value="Genomic_DNA"/>
</dbReference>
<evidence type="ECO:0000313" key="6">
    <source>
        <dbReference type="EMBL" id="NZA02774.1"/>
    </source>
</evidence>
<dbReference type="RefSeq" id="WP_180551068.1">
    <property type="nucleotide sequence ID" value="NZ_DAIPTI010000040.1"/>
</dbReference>
<evidence type="ECO:0000256" key="2">
    <source>
        <dbReference type="ARBA" id="ARBA00022692"/>
    </source>
</evidence>
<dbReference type="InterPro" id="IPR023352">
    <property type="entry name" value="MAPEG-like_dom_sf"/>
</dbReference>
<comment type="caution">
    <text evidence="6">The sequence shown here is derived from an EMBL/GenBank/DDBJ whole genome shotgun (WGS) entry which is preliminary data.</text>
</comment>
<dbReference type="SUPFAM" id="SSF161084">
    <property type="entry name" value="MAPEG domain-like"/>
    <property type="match status" value="1"/>
</dbReference>
<evidence type="ECO:0000256" key="5">
    <source>
        <dbReference type="SAM" id="Phobius"/>
    </source>
</evidence>
<keyword evidence="4 5" id="KW-0472">Membrane</keyword>
<dbReference type="InterPro" id="IPR001129">
    <property type="entry name" value="Membr-assoc_MAPEG"/>
</dbReference>
<gene>
    <name evidence="6" type="ORF">H0I39_15355</name>
</gene>